<dbReference type="EMBL" id="ADAS02000110">
    <property type="protein sequence ID" value="OAV90056.1"/>
    <property type="molecule type" value="Genomic_DNA"/>
</dbReference>
<dbReference type="SUPFAM" id="SSF53098">
    <property type="entry name" value="Ribonuclease H-like"/>
    <property type="match status" value="1"/>
</dbReference>
<evidence type="ECO:0008006" key="5">
    <source>
        <dbReference type="Google" id="ProtNLM"/>
    </source>
</evidence>
<dbReference type="GO" id="GO:0006357">
    <property type="term" value="P:regulation of transcription by RNA polymerase II"/>
    <property type="evidence" value="ECO:0007669"/>
    <property type="project" value="TreeGrafter"/>
</dbReference>
<gene>
    <name evidence="2" type="ORF">PTTG_28458</name>
</gene>
<reference evidence="3 4" key="3">
    <citation type="journal article" date="2017" name="G3 (Bethesda)">
        <title>Comparative analysis highlights variable genome content of wheat rusts and divergence of the mating loci.</title>
        <authorList>
            <person name="Cuomo C.A."/>
            <person name="Bakkeren G."/>
            <person name="Khalil H.B."/>
            <person name="Panwar V."/>
            <person name="Joly D."/>
            <person name="Linning R."/>
            <person name="Sakthikumar S."/>
            <person name="Song X."/>
            <person name="Adiconis X."/>
            <person name="Fan L."/>
            <person name="Goldberg J.M."/>
            <person name="Levin J.Z."/>
            <person name="Young S."/>
            <person name="Zeng Q."/>
            <person name="Anikster Y."/>
            <person name="Bruce M."/>
            <person name="Wang M."/>
            <person name="Yin C."/>
            <person name="McCallum B."/>
            <person name="Szabo L.J."/>
            <person name="Hulbert S."/>
            <person name="Chen X."/>
            <person name="Fellers J.P."/>
        </authorList>
    </citation>
    <scope>NUCLEOTIDE SEQUENCE</scope>
    <source>
        <strain evidence="3">isolate 1-1 / race 1 (BBBD)</strain>
        <strain evidence="4">Isolate 1-1 / race 1 (BBBD)</strain>
    </source>
</reference>
<keyword evidence="4" id="KW-1185">Reference proteome</keyword>
<dbReference type="OrthoDB" id="3259198at2759"/>
<organism evidence="2">
    <name type="scientific">Puccinia triticina (isolate 1-1 / race 1 (BBBD))</name>
    <name type="common">Brown leaf rust fungus</name>
    <dbReference type="NCBI Taxonomy" id="630390"/>
    <lineage>
        <taxon>Eukaryota</taxon>
        <taxon>Fungi</taxon>
        <taxon>Dikarya</taxon>
        <taxon>Basidiomycota</taxon>
        <taxon>Pucciniomycotina</taxon>
        <taxon>Pucciniomycetes</taxon>
        <taxon>Pucciniales</taxon>
        <taxon>Pucciniaceae</taxon>
        <taxon>Puccinia</taxon>
    </lineage>
</organism>
<feature type="compositionally biased region" description="Basic and acidic residues" evidence="1">
    <location>
        <begin position="338"/>
        <end position="348"/>
    </location>
</feature>
<accession>A0A180GBD8</accession>
<dbReference type="EnsemblFungi" id="PTTG_28458-t43_1">
    <property type="protein sequence ID" value="PTTG_28458-t43_1-p1"/>
    <property type="gene ID" value="PTTG_28458"/>
</dbReference>
<name>A0A180GBD8_PUCT1</name>
<dbReference type="STRING" id="630390.A0A180GBD8"/>
<dbReference type="AlphaFoldDB" id="A0A180GBD8"/>
<protein>
    <recommendedName>
        <fullName evidence="5">DUF659 domain-containing protein</fullName>
    </recommendedName>
</protein>
<evidence type="ECO:0000256" key="1">
    <source>
        <dbReference type="SAM" id="MobiDB-lite"/>
    </source>
</evidence>
<reference evidence="2" key="1">
    <citation type="submission" date="2009-11" db="EMBL/GenBank/DDBJ databases">
        <authorList>
            <consortium name="The Broad Institute Genome Sequencing Platform"/>
            <person name="Ward D."/>
            <person name="Feldgarden M."/>
            <person name="Earl A."/>
            <person name="Young S.K."/>
            <person name="Zeng Q."/>
            <person name="Koehrsen M."/>
            <person name="Alvarado L."/>
            <person name="Berlin A."/>
            <person name="Bochicchio J."/>
            <person name="Borenstein D."/>
            <person name="Chapman S.B."/>
            <person name="Chen Z."/>
            <person name="Engels R."/>
            <person name="Freedman E."/>
            <person name="Gellesch M."/>
            <person name="Goldberg J."/>
            <person name="Griggs A."/>
            <person name="Gujja S."/>
            <person name="Heilman E."/>
            <person name="Heiman D."/>
            <person name="Hepburn T."/>
            <person name="Howarth C."/>
            <person name="Jen D."/>
            <person name="Larson L."/>
            <person name="Lewis B."/>
            <person name="Mehta T."/>
            <person name="Park D."/>
            <person name="Pearson M."/>
            <person name="Roberts A."/>
            <person name="Saif S."/>
            <person name="Shea T."/>
            <person name="Shenoy N."/>
            <person name="Sisk P."/>
            <person name="Stolte C."/>
            <person name="Sykes S."/>
            <person name="Thomson T."/>
            <person name="Walk T."/>
            <person name="White J."/>
            <person name="Yandava C."/>
            <person name="Izard J."/>
            <person name="Baranova O.V."/>
            <person name="Blanton J.M."/>
            <person name="Tanner A.C."/>
            <person name="Dewhirst F.E."/>
            <person name="Haas B."/>
            <person name="Nusbaum C."/>
            <person name="Birren B."/>
        </authorList>
    </citation>
    <scope>NUCLEOTIDE SEQUENCE [LARGE SCALE GENOMIC DNA]</scope>
    <source>
        <strain evidence="2">1-1 BBBD Race 1</strain>
    </source>
</reference>
<sequence>MNRRKRLRQQHSKDKTQRPAVESNNEQDEDNSTPSPTPAGTDMTDEQRLEHAKRLARNQVSLAYSAYHPPELSDQVDKFRRCMIAWKCKTNLSAHAGRCLRKQQIPSHNKTLAEVGVSGTGEIDSREAGLFLVLQRCAIWCAEGANPFSALEEPSFKKVLHPTILKHLPTQKMVSQAIHMLYLCVQEKLRRELEIHKGTLYLGVDAWQTPNGFDIIGAVIYRLSDDGAGKVGLDAMPLDFVQLKEKHTGKYLARMVEFIVEKFGLKNRICGIVSDNAANSGTMIGELVKLNWKRFTGEAQWIRCFAHILNLIVKAILQPFSRLKKSIPGASELDDSDEEHKAHDLIES</sequence>
<feature type="region of interest" description="Disordered" evidence="1">
    <location>
        <begin position="329"/>
        <end position="348"/>
    </location>
</feature>
<reference evidence="2" key="2">
    <citation type="submission" date="2016-05" db="EMBL/GenBank/DDBJ databases">
        <title>Comparative analysis highlights variable genome content of wheat rusts and divergence of the mating loci.</title>
        <authorList>
            <person name="Cuomo C.A."/>
            <person name="Bakkeren G."/>
            <person name="Szabo L."/>
            <person name="Khalil H."/>
            <person name="Joly D."/>
            <person name="Goldberg J."/>
            <person name="Young S."/>
            <person name="Zeng Q."/>
            <person name="Fellers J."/>
        </authorList>
    </citation>
    <scope>NUCLEOTIDE SEQUENCE [LARGE SCALE GENOMIC DNA]</scope>
    <source>
        <strain evidence="2">1-1 BBBD Race 1</strain>
    </source>
</reference>
<reference evidence="3" key="4">
    <citation type="submission" date="2025-05" db="UniProtKB">
        <authorList>
            <consortium name="EnsemblFungi"/>
        </authorList>
    </citation>
    <scope>IDENTIFICATION</scope>
    <source>
        <strain evidence="3">isolate 1-1 / race 1 (BBBD)</strain>
    </source>
</reference>
<feature type="region of interest" description="Disordered" evidence="1">
    <location>
        <begin position="1"/>
        <end position="48"/>
    </location>
</feature>
<dbReference type="VEuPathDB" id="FungiDB:PTTG_28458"/>
<dbReference type="PANTHER" id="PTHR46169:SF15">
    <property type="entry name" value="INNER CENTROMERE PROTEIN A-LIKE ISOFORM X1-RELATED"/>
    <property type="match status" value="1"/>
</dbReference>
<evidence type="ECO:0000313" key="3">
    <source>
        <dbReference type="EnsemblFungi" id="PTTG_28458-t43_1-p1"/>
    </source>
</evidence>
<dbReference type="PANTHER" id="PTHR46169">
    <property type="entry name" value="DNA REPLICATION-RELATED ELEMENT FACTOR, ISOFORM A"/>
    <property type="match status" value="1"/>
</dbReference>
<evidence type="ECO:0000313" key="4">
    <source>
        <dbReference type="Proteomes" id="UP000005240"/>
    </source>
</evidence>
<evidence type="ECO:0000313" key="2">
    <source>
        <dbReference type="EMBL" id="OAV90056.1"/>
    </source>
</evidence>
<feature type="compositionally biased region" description="Basic residues" evidence="1">
    <location>
        <begin position="1"/>
        <end position="10"/>
    </location>
</feature>
<dbReference type="Proteomes" id="UP000005240">
    <property type="component" value="Unassembled WGS sequence"/>
</dbReference>
<dbReference type="InterPro" id="IPR012337">
    <property type="entry name" value="RNaseH-like_sf"/>
</dbReference>
<dbReference type="InterPro" id="IPR052717">
    <property type="entry name" value="Vacuolar_transposase_reg"/>
</dbReference>
<dbReference type="GO" id="GO:0005634">
    <property type="term" value="C:nucleus"/>
    <property type="evidence" value="ECO:0007669"/>
    <property type="project" value="TreeGrafter"/>
</dbReference>
<proteinExistence type="predicted"/>